<feature type="transmembrane region" description="Helical" evidence="1">
    <location>
        <begin position="344"/>
        <end position="367"/>
    </location>
</feature>
<feature type="transmembrane region" description="Helical" evidence="1">
    <location>
        <begin position="14"/>
        <end position="31"/>
    </location>
</feature>
<dbReference type="EMBL" id="GDID01000703">
    <property type="protein sequence ID" value="JAP95903.1"/>
    <property type="molecule type" value="Transcribed_RNA"/>
</dbReference>
<feature type="transmembrane region" description="Helical" evidence="1">
    <location>
        <begin position="217"/>
        <end position="239"/>
    </location>
</feature>
<feature type="transmembrane region" description="Helical" evidence="1">
    <location>
        <begin position="311"/>
        <end position="332"/>
    </location>
</feature>
<proteinExistence type="predicted"/>
<feature type="transmembrane region" description="Helical" evidence="1">
    <location>
        <begin position="191"/>
        <end position="211"/>
    </location>
</feature>
<dbReference type="AlphaFoldDB" id="A0A146KGT4"/>
<feature type="transmembrane region" description="Helical" evidence="1">
    <location>
        <begin position="125"/>
        <end position="143"/>
    </location>
</feature>
<protein>
    <submittedName>
        <fullName evidence="2">Transmembrane domain-containing protein</fullName>
    </submittedName>
</protein>
<evidence type="ECO:0000256" key="1">
    <source>
        <dbReference type="SAM" id="Phobius"/>
    </source>
</evidence>
<gene>
    <name evidence="2" type="ORF">TPC1_10947</name>
</gene>
<accession>A0A146KGT4</accession>
<keyword evidence="1 2" id="KW-0812">Transmembrane</keyword>
<keyword evidence="1" id="KW-0472">Membrane</keyword>
<reference evidence="2" key="1">
    <citation type="submission" date="2015-07" db="EMBL/GenBank/DDBJ databases">
        <title>Adaptation to a free-living lifestyle via gene acquisitions in the diplomonad Trepomonas sp. PC1.</title>
        <authorList>
            <person name="Xu F."/>
            <person name="Jerlstrom-Hultqvist J."/>
            <person name="Kolisko M."/>
            <person name="Simpson A.G.B."/>
            <person name="Roger A.J."/>
            <person name="Svard S.G."/>
            <person name="Andersson J.O."/>
        </authorList>
    </citation>
    <scope>NUCLEOTIDE SEQUENCE</scope>
    <source>
        <strain evidence="2">PC1</strain>
    </source>
</reference>
<evidence type="ECO:0000313" key="2">
    <source>
        <dbReference type="EMBL" id="JAP95903.1"/>
    </source>
</evidence>
<organism evidence="2">
    <name type="scientific">Trepomonas sp. PC1</name>
    <dbReference type="NCBI Taxonomy" id="1076344"/>
    <lineage>
        <taxon>Eukaryota</taxon>
        <taxon>Metamonada</taxon>
        <taxon>Diplomonadida</taxon>
        <taxon>Hexamitidae</taxon>
        <taxon>Hexamitinae</taxon>
        <taxon>Trepomonas</taxon>
    </lineage>
</organism>
<name>A0A146KGT4_9EUKA</name>
<keyword evidence="1" id="KW-1133">Transmembrane helix</keyword>
<feature type="non-terminal residue" evidence="2">
    <location>
        <position position="1"/>
    </location>
</feature>
<feature type="transmembrane region" description="Helical" evidence="1">
    <location>
        <begin position="68"/>
        <end position="89"/>
    </location>
</feature>
<feature type="transmembrane region" description="Helical" evidence="1">
    <location>
        <begin position="163"/>
        <end position="184"/>
    </location>
</feature>
<feature type="transmembrane region" description="Helical" evidence="1">
    <location>
        <begin position="251"/>
        <end position="271"/>
    </location>
</feature>
<sequence>CESTSNCGLKCTRLIYVMMFFIIMCVVLAVYNTTIDPNNAFVKYFQKFNAFTSPNSWDFNIRFIFSQVIYHVALLTFSLFALCPGIAILGKCMHRGLQFIKIPLQASLFFIFCTMSDNDLANFQYFSTVVGNIFGFFAILFVIELAYGLNKRLPELPTVGRTFIFILMIIVYGLGIVGYIFVYVAYQQTAVVVLVSVSAIISVICFVFAIISKNAAVFPVSLLFFLQGLHLIFSANISYSDLVSKWVFKQPQFIGIASVGCSIGFLMLLVFNVTELTLAPLFNGLQSNDVDMGAMTSTDEDDDAQTPNSSYHYWAFHLVMIGAYCYMGLFTCTPQNAGMADTHFYSTAILQILAGLLVLWTEVWPMIAKDRVFY</sequence>